<evidence type="ECO:0000256" key="1">
    <source>
        <dbReference type="SAM" id="MobiDB-lite"/>
    </source>
</evidence>
<reference evidence="5" key="1">
    <citation type="journal article" date="2024" name="IScience">
        <title>Strigolactones Initiate the Formation of Haustorium-like Structures in Castilleja.</title>
        <authorList>
            <person name="Buerger M."/>
            <person name="Peterson D."/>
            <person name="Chory J."/>
        </authorList>
    </citation>
    <scope>NUCLEOTIDE SEQUENCE [LARGE SCALE GENOMIC DNA]</scope>
</reference>
<gene>
    <name evidence="4" type="ORF">CASFOL_033580</name>
</gene>
<feature type="domain" description="Late embryogenesis abundant protein LEA-2 subgroup" evidence="3">
    <location>
        <begin position="99"/>
        <end position="197"/>
    </location>
</feature>
<keyword evidence="2" id="KW-1133">Transmembrane helix</keyword>
<feature type="region of interest" description="Disordered" evidence="1">
    <location>
        <begin position="1"/>
        <end position="23"/>
    </location>
</feature>
<evidence type="ECO:0000259" key="3">
    <source>
        <dbReference type="Pfam" id="PF03168"/>
    </source>
</evidence>
<name>A0ABD3BXZ5_9LAMI</name>
<keyword evidence="2" id="KW-0812">Transmembrane</keyword>
<accession>A0ABD3BXZ5</accession>
<organism evidence="4 5">
    <name type="scientific">Castilleja foliolosa</name>
    <dbReference type="NCBI Taxonomy" id="1961234"/>
    <lineage>
        <taxon>Eukaryota</taxon>
        <taxon>Viridiplantae</taxon>
        <taxon>Streptophyta</taxon>
        <taxon>Embryophyta</taxon>
        <taxon>Tracheophyta</taxon>
        <taxon>Spermatophyta</taxon>
        <taxon>Magnoliopsida</taxon>
        <taxon>eudicotyledons</taxon>
        <taxon>Gunneridae</taxon>
        <taxon>Pentapetalae</taxon>
        <taxon>asterids</taxon>
        <taxon>lamiids</taxon>
        <taxon>Lamiales</taxon>
        <taxon>Orobanchaceae</taxon>
        <taxon>Pedicularideae</taxon>
        <taxon>Castillejinae</taxon>
        <taxon>Castilleja</taxon>
    </lineage>
</organism>
<dbReference type="Proteomes" id="UP001632038">
    <property type="component" value="Unassembled WGS sequence"/>
</dbReference>
<dbReference type="InterPro" id="IPR055301">
    <property type="entry name" value="Lea14-like_2"/>
</dbReference>
<evidence type="ECO:0000313" key="5">
    <source>
        <dbReference type="Proteomes" id="UP001632038"/>
    </source>
</evidence>
<feature type="transmembrane region" description="Helical" evidence="2">
    <location>
        <begin position="44"/>
        <end position="67"/>
    </location>
</feature>
<keyword evidence="2" id="KW-0472">Membrane</keyword>
<proteinExistence type="predicted"/>
<dbReference type="PANTHER" id="PTHR31852">
    <property type="entry name" value="LATE EMBRYOGENESIS ABUNDANT (LEA) HYDROXYPROLINE-RICH GLYCOPROTEIN FAMILY"/>
    <property type="match status" value="1"/>
</dbReference>
<dbReference type="SUPFAM" id="SSF117070">
    <property type="entry name" value="LEA14-like"/>
    <property type="match status" value="1"/>
</dbReference>
<evidence type="ECO:0000256" key="2">
    <source>
        <dbReference type="SAM" id="Phobius"/>
    </source>
</evidence>
<protein>
    <recommendedName>
        <fullName evidence="3">Late embryogenesis abundant protein LEA-2 subgroup domain-containing protein</fullName>
    </recommendedName>
</protein>
<comment type="caution">
    <text evidence="4">The sequence shown here is derived from an EMBL/GenBank/DDBJ whole genome shotgun (WGS) entry which is preliminary data.</text>
</comment>
<dbReference type="Gene3D" id="2.60.40.1820">
    <property type="match status" value="1"/>
</dbReference>
<dbReference type="EMBL" id="JAVIJP010000060">
    <property type="protein sequence ID" value="KAL3622169.1"/>
    <property type="molecule type" value="Genomic_DNA"/>
</dbReference>
<evidence type="ECO:0000313" key="4">
    <source>
        <dbReference type="EMBL" id="KAL3622169.1"/>
    </source>
</evidence>
<keyword evidence="5" id="KW-1185">Reference proteome</keyword>
<dbReference type="InterPro" id="IPR004864">
    <property type="entry name" value="LEA_2"/>
</dbReference>
<dbReference type="AlphaFoldDB" id="A0ABD3BXZ5"/>
<dbReference type="Pfam" id="PF03168">
    <property type="entry name" value="LEA_2"/>
    <property type="match status" value="1"/>
</dbReference>
<sequence>MAETSEQIHPIASPANGDFSSDDRKINIASTGIRHGRRLRRIKCCCYTTGILLILAAAVLTLIFTIFKLKAPTVRVHKLTIGKLDLANGTNMTLNANVWVKNPSFAYFTYNTLVTTLLYRGGVVGESRGAPGKAKARRTTRVNVTVDIMTDRILLDPNFDVDLFTGLVNMSSYTRVGGRMKLFVVIDKKLTVWMRCNMTFNITSRAIQHHKCKRKVKL</sequence>